<feature type="domain" description="Spp2/MOS2 G-patch" evidence="6">
    <location>
        <begin position="112"/>
        <end position="163"/>
    </location>
</feature>
<evidence type="ECO:0000256" key="5">
    <source>
        <dbReference type="SAM" id="MobiDB-lite"/>
    </source>
</evidence>
<evidence type="ECO:0000256" key="4">
    <source>
        <dbReference type="RuleBase" id="RU369096"/>
    </source>
</evidence>
<evidence type="ECO:0000256" key="1">
    <source>
        <dbReference type="ARBA" id="ARBA00004123"/>
    </source>
</evidence>
<feature type="region of interest" description="Disordered" evidence="5">
    <location>
        <begin position="135"/>
        <end position="205"/>
    </location>
</feature>
<dbReference type="GeneID" id="66127806"/>
<dbReference type="GO" id="GO:0000398">
    <property type="term" value="P:mRNA splicing, via spliceosome"/>
    <property type="evidence" value="ECO:0007669"/>
    <property type="project" value="UniProtKB-UniRule"/>
</dbReference>
<feature type="compositionally biased region" description="Basic and acidic residues" evidence="5">
    <location>
        <begin position="67"/>
        <end position="92"/>
    </location>
</feature>
<accession>A0AAN6I511</accession>
<comment type="subcellular location">
    <subcellularLocation>
        <location evidence="1 4">Nucleus</location>
    </subcellularLocation>
</comment>
<comment type="function">
    <text evidence="4">Involved in spliceosome maturation and the first step of pre-mRNA splicing.</text>
</comment>
<dbReference type="Proteomes" id="UP001196530">
    <property type="component" value="Unassembled WGS sequence"/>
</dbReference>
<dbReference type="InterPro" id="IPR045166">
    <property type="entry name" value="Spp2-like"/>
</dbReference>
<gene>
    <name evidence="7" type="ORF">KL928_003755</name>
</gene>
<proteinExistence type="inferred from homology"/>
<dbReference type="EMBL" id="JAHLUX010000007">
    <property type="protein sequence ID" value="KAG7817856.1"/>
    <property type="molecule type" value="Genomic_DNA"/>
</dbReference>
<protein>
    <recommendedName>
        <fullName evidence="4">Pre-mRNA-splicing factor</fullName>
    </recommendedName>
</protein>
<keyword evidence="4" id="KW-0508">mRNA splicing</keyword>
<dbReference type="Pfam" id="PF12656">
    <property type="entry name" value="G-patch_2"/>
    <property type="match status" value="1"/>
</dbReference>
<name>A0AAN6I511_PICAN</name>
<keyword evidence="3 4" id="KW-0539">Nucleus</keyword>
<reference evidence="7" key="1">
    <citation type="journal article" date="2021" name="G3 (Bethesda)">
        <title>Genomic diversity, chromosomal rearrangements, and interspecies hybridization in the ogataea polymorpha species complex.</title>
        <authorList>
            <person name="Hanson S.J."/>
            <person name="Cinneide E.O."/>
            <person name="Salzberg L.I."/>
            <person name="Wolfe K.H."/>
            <person name="McGowan J."/>
            <person name="Fitzpatrick D.A."/>
            <person name="Matlin K."/>
        </authorList>
    </citation>
    <scope>NUCLEOTIDE SEQUENCE</scope>
    <source>
        <strain evidence="7">61-244</strain>
    </source>
</reference>
<evidence type="ECO:0000259" key="6">
    <source>
        <dbReference type="Pfam" id="PF12656"/>
    </source>
</evidence>
<evidence type="ECO:0000313" key="7">
    <source>
        <dbReference type="EMBL" id="KAG7817856.1"/>
    </source>
</evidence>
<dbReference type="PANTHER" id="PTHR15818:SF2">
    <property type="entry name" value="G-PATCH DOMAIN AND KOW MOTIFS-CONTAINING PROTEIN"/>
    <property type="match status" value="1"/>
</dbReference>
<feature type="region of interest" description="Disordered" evidence="5">
    <location>
        <begin position="67"/>
        <end position="121"/>
    </location>
</feature>
<evidence type="ECO:0000256" key="3">
    <source>
        <dbReference type="ARBA" id="ARBA00023242"/>
    </source>
</evidence>
<evidence type="ECO:0000256" key="2">
    <source>
        <dbReference type="ARBA" id="ARBA00008576"/>
    </source>
</evidence>
<sequence length="205" mass="23380">MNFSTKKPASKVGFSLKKKSTALKRNEIFEDEEKKDTKIEISSVDDIQHKKDEPLVIKPAIRQDGWEARRRERTGQENKELHYGLNKMETERPPTPGSRLLAPKSIESQDGEAPNLKSYEKMPVEKFGEAMLRGMGWKGSGTRSKTLVSKPRPPYLGLGAKPSPAQQGRAYRHDTNYVPVVKKDDIDKSRERSPARDQEYRERGD</sequence>
<comment type="caution">
    <text evidence="7">The sequence shown here is derived from an EMBL/GenBank/DDBJ whole genome shotgun (WGS) entry which is preliminary data.</text>
</comment>
<organism evidence="7 8">
    <name type="scientific">Pichia angusta</name>
    <name type="common">Yeast</name>
    <name type="synonym">Hansenula polymorpha</name>
    <dbReference type="NCBI Taxonomy" id="870730"/>
    <lineage>
        <taxon>Eukaryota</taxon>
        <taxon>Fungi</taxon>
        <taxon>Dikarya</taxon>
        <taxon>Ascomycota</taxon>
        <taxon>Saccharomycotina</taxon>
        <taxon>Pichiomycetes</taxon>
        <taxon>Pichiales</taxon>
        <taxon>Pichiaceae</taxon>
        <taxon>Ogataea</taxon>
    </lineage>
</organism>
<dbReference type="PANTHER" id="PTHR15818">
    <property type="entry name" value="G PATCH AND KOW-CONTAINING"/>
    <property type="match status" value="1"/>
</dbReference>
<evidence type="ECO:0000313" key="8">
    <source>
        <dbReference type="Proteomes" id="UP001196530"/>
    </source>
</evidence>
<dbReference type="InterPro" id="IPR026822">
    <property type="entry name" value="Spp2/MOS2_G-patch"/>
</dbReference>
<dbReference type="AlphaFoldDB" id="A0AAN6I511"/>
<comment type="similarity">
    <text evidence="2 4">Belongs to the SPP2 family.</text>
</comment>
<feature type="compositionally biased region" description="Basic and acidic residues" evidence="5">
    <location>
        <begin position="171"/>
        <end position="205"/>
    </location>
</feature>
<dbReference type="GO" id="GO:0005681">
    <property type="term" value="C:spliceosomal complex"/>
    <property type="evidence" value="ECO:0007669"/>
    <property type="project" value="UniProtKB-UniRule"/>
</dbReference>
<dbReference type="RefSeq" id="XP_043059197.1">
    <property type="nucleotide sequence ID" value="XM_043204377.1"/>
</dbReference>
<keyword evidence="4" id="KW-0507">mRNA processing</keyword>
<keyword evidence="4" id="KW-0747">Spliceosome</keyword>